<name>A0A195BPB6_9HYME</name>
<gene>
    <name evidence="2" type="ORF">ALC53_03483</name>
</gene>
<sequence length="199" mass="23939">MKRHKLFFRYILLHYFDLKKKEHIKFECFRNSDFDVRNKEHPSGDPLEVRHRMFHRIRNTRHQITTIDTRELVAPRRATVADVSYSRDGTADVRNRATRRRDARSEGERTLVRTTRRANETWSETGRANIAARSTRASGRDRGYRHVRGRRARHRNSLGKTDREILHTNRLMFLWSYVDRCPSLLYDVYDLFISTTTYR</sequence>
<keyword evidence="3" id="KW-1185">Reference proteome</keyword>
<dbReference type="AlphaFoldDB" id="A0A195BPB6"/>
<evidence type="ECO:0000256" key="1">
    <source>
        <dbReference type="SAM" id="MobiDB-lite"/>
    </source>
</evidence>
<reference evidence="2 3" key="1">
    <citation type="submission" date="2015-09" db="EMBL/GenBank/DDBJ databases">
        <title>Atta colombica WGS genome.</title>
        <authorList>
            <person name="Nygaard S."/>
            <person name="Hu H."/>
            <person name="Boomsma J."/>
            <person name="Zhang G."/>
        </authorList>
    </citation>
    <scope>NUCLEOTIDE SEQUENCE [LARGE SCALE GENOMIC DNA]</scope>
    <source>
        <strain evidence="2">Treedump-2</strain>
        <tissue evidence="2">Whole body</tissue>
    </source>
</reference>
<feature type="region of interest" description="Disordered" evidence="1">
    <location>
        <begin position="135"/>
        <end position="154"/>
    </location>
</feature>
<dbReference type="EMBL" id="KQ976433">
    <property type="protein sequence ID" value="KYM87297.1"/>
    <property type="molecule type" value="Genomic_DNA"/>
</dbReference>
<organism evidence="2 3">
    <name type="scientific">Atta colombica</name>
    <dbReference type="NCBI Taxonomy" id="520822"/>
    <lineage>
        <taxon>Eukaryota</taxon>
        <taxon>Metazoa</taxon>
        <taxon>Ecdysozoa</taxon>
        <taxon>Arthropoda</taxon>
        <taxon>Hexapoda</taxon>
        <taxon>Insecta</taxon>
        <taxon>Pterygota</taxon>
        <taxon>Neoptera</taxon>
        <taxon>Endopterygota</taxon>
        <taxon>Hymenoptera</taxon>
        <taxon>Apocrita</taxon>
        <taxon>Aculeata</taxon>
        <taxon>Formicoidea</taxon>
        <taxon>Formicidae</taxon>
        <taxon>Myrmicinae</taxon>
        <taxon>Atta</taxon>
    </lineage>
</organism>
<evidence type="ECO:0000313" key="2">
    <source>
        <dbReference type="EMBL" id="KYM87297.1"/>
    </source>
</evidence>
<accession>A0A195BPB6</accession>
<feature type="compositionally biased region" description="Basic residues" evidence="1">
    <location>
        <begin position="145"/>
        <end position="154"/>
    </location>
</feature>
<evidence type="ECO:0000313" key="3">
    <source>
        <dbReference type="Proteomes" id="UP000078540"/>
    </source>
</evidence>
<protein>
    <submittedName>
        <fullName evidence="2">Uncharacterized protein</fullName>
    </submittedName>
</protein>
<dbReference type="Proteomes" id="UP000078540">
    <property type="component" value="Unassembled WGS sequence"/>
</dbReference>
<proteinExistence type="predicted"/>